<organism evidence="2">
    <name type="scientific">Amblyomma triste</name>
    <name type="common">Neotropical tick</name>
    <dbReference type="NCBI Taxonomy" id="251400"/>
    <lineage>
        <taxon>Eukaryota</taxon>
        <taxon>Metazoa</taxon>
        <taxon>Ecdysozoa</taxon>
        <taxon>Arthropoda</taxon>
        <taxon>Chelicerata</taxon>
        <taxon>Arachnida</taxon>
        <taxon>Acari</taxon>
        <taxon>Parasitiformes</taxon>
        <taxon>Ixodida</taxon>
        <taxon>Ixodoidea</taxon>
        <taxon>Ixodidae</taxon>
        <taxon>Amblyomminae</taxon>
        <taxon>Amblyomma</taxon>
    </lineage>
</organism>
<evidence type="ECO:0000313" key="2">
    <source>
        <dbReference type="EMBL" id="JAC27510.1"/>
    </source>
</evidence>
<feature type="chain" id="PRO_5001516795" evidence="1">
    <location>
        <begin position="19"/>
        <end position="90"/>
    </location>
</feature>
<name>A0A023G3T4_AMBTT</name>
<keyword evidence="1" id="KW-0732">Signal</keyword>
<proteinExistence type="evidence at transcript level"/>
<protein>
    <submittedName>
        <fullName evidence="2">Putative secreted protein</fullName>
    </submittedName>
</protein>
<evidence type="ECO:0000256" key="1">
    <source>
        <dbReference type="SAM" id="SignalP"/>
    </source>
</evidence>
<sequence length="90" mass="9935">MFLCVMFIMHALVTLTLYDWCSTFTKPLLCSGANLLVFIRCQLQSCMPDLSARAHCTLFGVLPNRIPCLLCSGRGWLGVSVLRQGLGLTP</sequence>
<reference evidence="2" key="1">
    <citation type="submission" date="2014-03" db="EMBL/GenBank/DDBJ databases">
        <title>The sialotranscriptome of Amblyomma triste, Amblyomma parvum and Amblyomma cajennense ticks, uncovered by 454-based RNA-seq.</title>
        <authorList>
            <person name="Garcia G.R."/>
            <person name="Gardinassi L.G."/>
            <person name="Ribeiro J.M."/>
            <person name="Anatriello E."/>
            <person name="Ferreira B.R."/>
            <person name="Moreira H.N."/>
            <person name="Mafra C."/>
            <person name="Olegario M.M."/>
            <person name="Szabo P.J."/>
            <person name="Miranda-Santos I.K."/>
            <person name="Maruyama S.R."/>
        </authorList>
    </citation>
    <scope>NUCLEOTIDE SEQUENCE</scope>
    <source>
        <strain evidence="2">Mato Grasso do Sul</strain>
        <tissue evidence="2">Salivary glands</tissue>
    </source>
</reference>
<dbReference type="EMBL" id="GBBM01007908">
    <property type="protein sequence ID" value="JAC27510.1"/>
    <property type="molecule type" value="mRNA"/>
</dbReference>
<accession>A0A023G3T4</accession>
<dbReference type="AlphaFoldDB" id="A0A023G3T4"/>
<feature type="signal peptide" evidence="1">
    <location>
        <begin position="1"/>
        <end position="18"/>
    </location>
</feature>